<comment type="function">
    <text evidence="7">Catalyzes the formation of 6,7-dimethyl-8-ribityllumazine by condensation of 5-amino-6-(D-ribitylamino)uracil with 3,4-dihydroxy-2-butanone 4-phosphate. This is the penultimate step in the biosynthesis of riboflavin.</text>
</comment>
<dbReference type="NCBIfam" id="TIGR00114">
    <property type="entry name" value="lumazine-synth"/>
    <property type="match status" value="1"/>
</dbReference>
<organism evidence="8">
    <name type="scientific">Tunturiibacter psychrotolerans</name>
    <dbReference type="NCBI Taxonomy" id="3069686"/>
    <lineage>
        <taxon>Bacteria</taxon>
        <taxon>Pseudomonadati</taxon>
        <taxon>Acidobacteriota</taxon>
        <taxon>Terriglobia</taxon>
        <taxon>Terriglobales</taxon>
        <taxon>Acidobacteriaceae</taxon>
        <taxon>Tunturiibacter</taxon>
    </lineage>
</organism>
<keyword evidence="5 7" id="KW-0808">Transferase</keyword>
<dbReference type="InterPro" id="IPR034964">
    <property type="entry name" value="LS"/>
</dbReference>
<feature type="binding site" evidence="7">
    <location>
        <position position="153"/>
    </location>
    <ligand>
        <name>5-amino-6-(D-ribitylamino)uracil</name>
        <dbReference type="ChEBI" id="CHEBI:15934"/>
    </ligand>
</feature>
<dbReference type="KEGG" id="tpsc:RBB77_07130"/>
<gene>
    <name evidence="7 8" type="primary">ribH</name>
    <name evidence="8" type="ORF">RBB77_07130</name>
</gene>
<comment type="similarity">
    <text evidence="2 7">Belongs to the DMRL synthase family.</text>
</comment>
<evidence type="ECO:0000256" key="7">
    <source>
        <dbReference type="HAMAP-Rule" id="MF_00178"/>
    </source>
</evidence>
<reference evidence="8" key="2">
    <citation type="journal article" date="2024" name="Environ. Microbiol.">
        <title>Genome analysis and description of Tunturibacter gen. nov. expands the diversity of Terriglobia in tundra soils.</title>
        <authorList>
            <person name="Messyasz A."/>
            <person name="Mannisto M.K."/>
            <person name="Kerkhof L.J."/>
            <person name="Haggblom M.M."/>
        </authorList>
    </citation>
    <scope>NUCLEOTIDE SEQUENCE</scope>
    <source>
        <strain evidence="8">X5P6</strain>
    </source>
</reference>
<evidence type="ECO:0000313" key="8">
    <source>
        <dbReference type="EMBL" id="XCB34658.1"/>
    </source>
</evidence>
<evidence type="ECO:0000256" key="6">
    <source>
        <dbReference type="ARBA" id="ARBA00048785"/>
    </source>
</evidence>
<feature type="binding site" evidence="7">
    <location>
        <begin position="211"/>
        <end position="213"/>
    </location>
    <ligand>
        <name>5-amino-6-(D-ribitylamino)uracil</name>
        <dbReference type="ChEBI" id="CHEBI:15934"/>
    </ligand>
</feature>
<evidence type="ECO:0000256" key="2">
    <source>
        <dbReference type="ARBA" id="ARBA00007424"/>
    </source>
</evidence>
<dbReference type="GO" id="GO:0005829">
    <property type="term" value="C:cytosol"/>
    <property type="evidence" value="ECO:0007669"/>
    <property type="project" value="TreeGrafter"/>
</dbReference>
<dbReference type="SUPFAM" id="SSF52121">
    <property type="entry name" value="Lumazine synthase"/>
    <property type="match status" value="1"/>
</dbReference>
<reference evidence="8" key="1">
    <citation type="submission" date="2023-08" db="EMBL/GenBank/DDBJ databases">
        <authorList>
            <person name="Messyasz A."/>
            <person name="Mannisto M.K."/>
            <person name="Kerkhof L.J."/>
            <person name="Haggblom M."/>
        </authorList>
    </citation>
    <scope>NUCLEOTIDE SEQUENCE</scope>
    <source>
        <strain evidence="8">X5P6</strain>
    </source>
</reference>
<feature type="binding site" evidence="7">
    <location>
        <position position="258"/>
    </location>
    <ligand>
        <name>(2S)-2-hydroxy-3-oxobutyl phosphate</name>
        <dbReference type="ChEBI" id="CHEBI:58830"/>
    </ligand>
</feature>
<feature type="binding site" evidence="7">
    <location>
        <begin position="216"/>
        <end position="217"/>
    </location>
    <ligand>
        <name>(2S)-2-hydroxy-3-oxobutyl phosphate</name>
        <dbReference type="ChEBI" id="CHEBI:58830"/>
    </ligand>
</feature>
<feature type="binding site" evidence="7">
    <location>
        <begin position="187"/>
        <end position="189"/>
    </location>
    <ligand>
        <name>5-amino-6-(D-ribitylamino)uracil</name>
        <dbReference type="ChEBI" id="CHEBI:15934"/>
    </ligand>
</feature>
<keyword evidence="4 7" id="KW-0686">Riboflavin biosynthesis</keyword>
<feature type="binding site" evidence="7">
    <location>
        <position position="244"/>
    </location>
    <ligand>
        <name>5-amino-6-(D-ribitylamino)uracil</name>
        <dbReference type="ChEBI" id="CHEBI:15934"/>
    </ligand>
</feature>
<evidence type="ECO:0000256" key="4">
    <source>
        <dbReference type="ARBA" id="ARBA00022619"/>
    </source>
</evidence>
<dbReference type="EC" id="2.5.1.78" evidence="3 7"/>
<dbReference type="CDD" id="cd09209">
    <property type="entry name" value="Lumazine_synthase-I"/>
    <property type="match status" value="1"/>
</dbReference>
<dbReference type="InterPro" id="IPR002180">
    <property type="entry name" value="LS/RS"/>
</dbReference>
<evidence type="ECO:0000256" key="1">
    <source>
        <dbReference type="ARBA" id="ARBA00004917"/>
    </source>
</evidence>
<dbReference type="Gene3D" id="3.40.50.960">
    <property type="entry name" value="Lumazine/riboflavin synthase"/>
    <property type="match status" value="1"/>
</dbReference>
<dbReference type="AlphaFoldDB" id="A0AAU7ZUF8"/>
<dbReference type="HAMAP" id="MF_00178">
    <property type="entry name" value="Lumazine_synth"/>
    <property type="match status" value="1"/>
</dbReference>
<comment type="catalytic activity">
    <reaction evidence="6 7">
        <text>(2S)-2-hydroxy-3-oxobutyl phosphate + 5-amino-6-(D-ribitylamino)uracil = 6,7-dimethyl-8-(1-D-ribityl)lumazine + phosphate + 2 H2O + H(+)</text>
        <dbReference type="Rhea" id="RHEA:26152"/>
        <dbReference type="ChEBI" id="CHEBI:15377"/>
        <dbReference type="ChEBI" id="CHEBI:15378"/>
        <dbReference type="ChEBI" id="CHEBI:15934"/>
        <dbReference type="ChEBI" id="CHEBI:43474"/>
        <dbReference type="ChEBI" id="CHEBI:58201"/>
        <dbReference type="ChEBI" id="CHEBI:58830"/>
        <dbReference type="EC" id="2.5.1.78"/>
    </reaction>
</comment>
<accession>A0AAU7ZUF8</accession>
<dbReference type="InterPro" id="IPR036467">
    <property type="entry name" value="LS/RS_sf"/>
</dbReference>
<dbReference type="PANTHER" id="PTHR21058:SF0">
    <property type="entry name" value="6,7-DIMETHYL-8-RIBITYLLUMAZINE SYNTHASE"/>
    <property type="match status" value="1"/>
</dbReference>
<feature type="active site" description="Proton donor" evidence="7">
    <location>
        <position position="219"/>
    </location>
</feature>
<protein>
    <recommendedName>
        <fullName evidence="3 7">6,7-dimethyl-8-ribityllumazine synthase</fullName>
        <shortName evidence="7">DMRL synthase</shortName>
        <shortName evidence="7">LS</shortName>
        <shortName evidence="7">Lumazine synthase</shortName>
        <ecNumber evidence="3 7">2.5.1.78</ecNumber>
    </recommendedName>
</protein>
<comment type="pathway">
    <text evidence="1 7">Cofactor biosynthesis; riboflavin biosynthesis; riboflavin from 2-hydroxy-3-oxobutyl phosphate and 5-amino-6-(D-ribitylamino)uracil: step 1/2.</text>
</comment>
<dbReference type="Pfam" id="PF00885">
    <property type="entry name" value="DMRL_synthase"/>
    <property type="match status" value="1"/>
</dbReference>
<name>A0AAU7ZUF8_9BACT</name>
<evidence type="ECO:0000256" key="3">
    <source>
        <dbReference type="ARBA" id="ARBA00012664"/>
    </source>
</evidence>
<dbReference type="EMBL" id="CP132942">
    <property type="protein sequence ID" value="XCB34658.1"/>
    <property type="molecule type" value="Genomic_DNA"/>
</dbReference>
<dbReference type="GO" id="GO:0009349">
    <property type="term" value="C:riboflavin synthase complex"/>
    <property type="evidence" value="ECO:0007669"/>
    <property type="project" value="UniProtKB-UniRule"/>
</dbReference>
<evidence type="ECO:0000256" key="5">
    <source>
        <dbReference type="ARBA" id="ARBA00022679"/>
    </source>
</evidence>
<sequence>MIKGITHVSAIASGAEFDRVASLFSALGFEQGKGWQDAAGRGSAFLAPVGNLEFVTGRAPAVPTVLIEVTQLDHVRSLVEKWLLTSYRSEEIADILSAAELTHWNSRLFSVQISPELRIGFWQSENPLHDLPEALEGDLSAANMRFAVVTTRWNTVITDRLLQGSLDALHRSGAAKADIEVVRVPGAWEVPNAARTLAESKKFDAIITLGCLLRGETAHYEAIYNEVARGIGQSQQETGIPHAFGVLTCETLEQALDRAGLKAGNKGFEAASAAIEMVSIQRKLAAKNGGGKK</sequence>
<dbReference type="GO" id="GO:0009231">
    <property type="term" value="P:riboflavin biosynthetic process"/>
    <property type="evidence" value="ECO:0007669"/>
    <property type="project" value="UniProtKB-UniRule"/>
</dbReference>
<dbReference type="RefSeq" id="WP_353066009.1">
    <property type="nucleotide sequence ID" value="NZ_CP132942.1"/>
</dbReference>
<proteinExistence type="inferred from homology"/>
<dbReference type="GO" id="GO:0000906">
    <property type="term" value="F:6,7-dimethyl-8-ribityllumazine synthase activity"/>
    <property type="evidence" value="ECO:0007669"/>
    <property type="project" value="UniProtKB-UniRule"/>
</dbReference>
<dbReference type="PANTHER" id="PTHR21058">
    <property type="entry name" value="6,7-DIMETHYL-8-RIBITYLLUMAZINE SYNTHASE DMRL SYNTHASE LUMAZINE SYNTHASE"/>
    <property type="match status" value="1"/>
</dbReference>